<evidence type="ECO:0000256" key="3">
    <source>
        <dbReference type="ARBA" id="ARBA00022989"/>
    </source>
</evidence>
<keyword evidence="7" id="KW-1185">Reference proteome</keyword>
<dbReference type="EMBL" id="JBHRVV010000001">
    <property type="protein sequence ID" value="MFC3457007.1"/>
    <property type="molecule type" value="Genomic_DNA"/>
</dbReference>
<evidence type="ECO:0000313" key="7">
    <source>
        <dbReference type="Proteomes" id="UP001595665"/>
    </source>
</evidence>
<sequence>MLAILERIDPHSDRIDLLVELVCCLRPRRRDRPHARAAVRTLTQLLKGNPQQAWALRSYIVTLLEKRRHTSLYSDVGILSNDGFFTELKRRIAYRVLPPALDDIYLSDALDRVLYAEDDHEWIRAVPDEDWLALFDVLANAPTPQGAAPDRAHYVTVSGMLDAIRTLSCRICALGLEPRLVHSYSQIEEFDSPFLMQNIEVNTYLDAYGRYLDGTVERPDDARHLLVMLDQCEGVVAKIRRNSLSFGTSVALTYVLVAITQSIGRLRKLLFLVDVSEVARPRALPAPAALSIETSEQDSIELGEYLNNYGGTLLPATTAQGAPAHDSKRRAAAVALAQELVEGHNTKYQVSGLFRDNIDLLARNVTENASRTGEHYIAESRGGLRRMFGASAGAGFIVGFMAMFKIMLSHLRAAPLIESFLFSMNYSLGFMLVHMLHWTIATKQPAMTAQRIAAGLHSRDGRDIDFDSMAELVNKVFRTQIVSVLGNVAVAFPTALLIAIAYQQMTGHHLVTPEKAHHLLHDIDPIHTPALFYAAIAGVWLFVAGLISGYYDNKALYTRMGQRVRQLRWLGWLLGAERRARLSVYVEDNLGGLMGNFFFGILLGTTGTVGYLLGLPLDIRHVTFSTANFATALVGLDYQMSWPMVANAVLGVALIGAVNLIVSFHLALSVALRARRIRFTRGILLLRALGRRFLRAPLDFFIGPKDPDVIDAAPEVTRGNK</sequence>
<organism evidence="6 7">
    <name type="scientific">Massilia haematophila</name>
    <dbReference type="NCBI Taxonomy" id="457923"/>
    <lineage>
        <taxon>Bacteria</taxon>
        <taxon>Pseudomonadati</taxon>
        <taxon>Pseudomonadota</taxon>
        <taxon>Betaproteobacteria</taxon>
        <taxon>Burkholderiales</taxon>
        <taxon>Oxalobacteraceae</taxon>
        <taxon>Telluria group</taxon>
        <taxon>Massilia</taxon>
    </lineage>
</organism>
<gene>
    <name evidence="6" type="ORF">ACFOPH_01915</name>
</gene>
<evidence type="ECO:0000313" key="6">
    <source>
        <dbReference type="EMBL" id="MFC3457007.1"/>
    </source>
</evidence>
<feature type="transmembrane region" description="Helical" evidence="5">
    <location>
        <begin position="530"/>
        <end position="551"/>
    </location>
</feature>
<feature type="transmembrane region" description="Helical" evidence="5">
    <location>
        <begin position="387"/>
        <end position="408"/>
    </location>
</feature>
<dbReference type="InterPro" id="IPR011385">
    <property type="entry name" value="Site-sp_rcmbase"/>
</dbReference>
<feature type="transmembrane region" description="Helical" evidence="5">
    <location>
        <begin position="244"/>
        <end position="263"/>
    </location>
</feature>
<accession>A0ABV7PGJ4</accession>
<feature type="transmembrane region" description="Helical" evidence="5">
    <location>
        <begin position="481"/>
        <end position="502"/>
    </location>
</feature>
<protein>
    <submittedName>
        <fullName evidence="6">Site-specific recombinase</fullName>
    </submittedName>
</protein>
<name>A0ABV7PGJ4_9BURK</name>
<dbReference type="RefSeq" id="WP_379733118.1">
    <property type="nucleotide sequence ID" value="NZ_JBHRVV010000001.1"/>
</dbReference>
<dbReference type="PIRSF" id="PIRSF015380">
    <property type="entry name" value="Site-sp_rcmb"/>
    <property type="match status" value="1"/>
</dbReference>
<keyword evidence="4 5" id="KW-0472">Membrane</keyword>
<proteinExistence type="predicted"/>
<comment type="caution">
    <text evidence="6">The sequence shown here is derived from an EMBL/GenBank/DDBJ whole genome shotgun (WGS) entry which is preliminary data.</text>
</comment>
<dbReference type="Gene3D" id="1.20.1080.10">
    <property type="entry name" value="Glycerol uptake facilitator protein"/>
    <property type="match status" value="1"/>
</dbReference>
<evidence type="ECO:0000256" key="4">
    <source>
        <dbReference type="ARBA" id="ARBA00023136"/>
    </source>
</evidence>
<reference evidence="7" key="1">
    <citation type="journal article" date="2019" name="Int. J. Syst. Evol. Microbiol.">
        <title>The Global Catalogue of Microorganisms (GCM) 10K type strain sequencing project: providing services to taxonomists for standard genome sequencing and annotation.</title>
        <authorList>
            <consortium name="The Broad Institute Genomics Platform"/>
            <consortium name="The Broad Institute Genome Sequencing Center for Infectious Disease"/>
            <person name="Wu L."/>
            <person name="Ma J."/>
        </authorList>
    </citation>
    <scope>NUCLEOTIDE SEQUENCE [LARGE SCALE GENOMIC DNA]</scope>
    <source>
        <strain evidence="7">CCM 7480</strain>
    </source>
</reference>
<feature type="transmembrane region" description="Helical" evidence="5">
    <location>
        <begin position="590"/>
        <end position="613"/>
    </location>
</feature>
<feature type="transmembrane region" description="Helical" evidence="5">
    <location>
        <begin position="420"/>
        <end position="441"/>
    </location>
</feature>
<keyword evidence="3 5" id="KW-1133">Transmembrane helix</keyword>
<evidence type="ECO:0000256" key="2">
    <source>
        <dbReference type="ARBA" id="ARBA00022692"/>
    </source>
</evidence>
<feature type="transmembrane region" description="Helical" evidence="5">
    <location>
        <begin position="648"/>
        <end position="672"/>
    </location>
</feature>
<evidence type="ECO:0000256" key="5">
    <source>
        <dbReference type="SAM" id="Phobius"/>
    </source>
</evidence>
<keyword evidence="2 5" id="KW-0812">Transmembrane</keyword>
<dbReference type="InterPro" id="IPR023271">
    <property type="entry name" value="Aquaporin-like"/>
</dbReference>
<evidence type="ECO:0000256" key="1">
    <source>
        <dbReference type="ARBA" id="ARBA00004141"/>
    </source>
</evidence>
<dbReference type="Proteomes" id="UP001595665">
    <property type="component" value="Unassembled WGS sequence"/>
</dbReference>
<dbReference type="Pfam" id="PF10136">
    <property type="entry name" value="SpecificRecomb"/>
    <property type="match status" value="1"/>
</dbReference>
<comment type="subcellular location">
    <subcellularLocation>
        <location evidence="1">Membrane</location>
        <topology evidence="1">Multi-pass membrane protein</topology>
    </subcellularLocation>
</comment>